<evidence type="ECO:0000256" key="2">
    <source>
        <dbReference type="ARBA" id="ARBA00022723"/>
    </source>
</evidence>
<dbReference type="HAMAP" id="MF_01485">
    <property type="entry name" value="RecB"/>
    <property type="match status" value="1"/>
</dbReference>
<comment type="cofactor">
    <cofactor evidence="15">
        <name>Mg(2+)</name>
        <dbReference type="ChEBI" id="CHEBI:18420"/>
    </cofactor>
    <text evidence="15">Binds 1 Mg(2+) ion per subunit.</text>
</comment>
<sequence length="1237" mass="142362">MKPISIDFPPSFADGIDSEKNGFIGASAGTGKTHTIVYLVLKLLRESFLAWDAEAGTSAPLGIDSILVLTYTDKAASELRSRIRAGIKERIRNLEESVRTNPILEPERQFFLAQAGRLDQAYISTIHGFCSKILKEYSLETGYPANAKLVSEFEPFNRILYSRMHSEFSDEIPKESLALTLLELRNFFDNGFTGNTWEDFVSELAGKKEISPNNVRLIPRPNPLPGKIEICRCIQTLSREYSTILPLQELLLRYVHANTKKAFLDREPAFKKILAKALSAIERFDPIIITKAILEIGRLKRKESGVGSVLFSDDELKKGESDPAYGTYIAQREKVKKALSDLETIAVSFVVQISETIVKETPIEKAEEGEVTYGDMIRNLSRSLSVNQVLLTELKNRFRYAIVDEFQDTDSEQYGIFRNLFLEKNSIDDSETRLFLIGDSKQGIYGFRGADIGTYLSAKNNLDLNGKFGDRSVVYPELDTNRRSLPELISAYNDLFSASKGDWFPLREPGFDPIPYLKVNAAMSGRKAVLYSDKSERGALNAFQLPSTSSKEALRDPYARFIVSEIRHLVSPESRILIRKERPGRPPYAGRVRYGDIAILIRNQDDSKELENYLRAEGIPYTYNKKRGLFSSNEAYRCRQILSCINEEGSPDSFYKLLLSDLFEVQPTDLHRFDEYSVESKEKRLLESWRRYARKKEYANLFRSLLTESLLATPRDKEKTREWERRITNFRQIFFLLSEQASLSNLSLRELIEHLDSCITNSLTQDENDYLERETEEDRIKILTIHSSKGLEFPFVFLLGGFTGWSSSQRKYFEYRETIRGANQELQSVKIIDLEKKEQEKFKEYLINEDKRLYYVAVTRAMYKFYFPLLSSPATDRPLELFRRSFEAAMPNFDQSSSVAKIFPNETKTGYEVKFITRFQENTDSPEDTESDRPESKATRDVLHWPSGCEKRTILLESYSSLDRYMNVRQEKGYRIETADAKSDELEFFQSTEDDLPSSNQMGNLLHMLLETMDFSYFLQTNGPQGLKNFPVWNEIKNSLRIQGYGKDEDQLEFYTERATTFLWNTLRSPLPNTQSLNCLAELSLEERKHEVDFFLRITGNTRRGDEGELLNGTVDFIFFSGGKYWIADWKSNKLGQPGNPTSYSEKNIKIKVDESYSIQSALYSLVLDDWLRNKYGAKYDPILLGGMYFIFLRGMDPLQKGNGIFFQHIDLPFIEKSKSLLQDALEMKHTDLRGKE</sequence>
<organism evidence="20 21">
    <name type="scientific">Leptospira fainei serovar Hurstbridge str. BUT 6</name>
    <dbReference type="NCBI Taxonomy" id="1193011"/>
    <lineage>
        <taxon>Bacteria</taxon>
        <taxon>Pseudomonadati</taxon>
        <taxon>Spirochaetota</taxon>
        <taxon>Spirochaetia</taxon>
        <taxon>Leptospirales</taxon>
        <taxon>Leptospiraceae</taxon>
        <taxon>Leptospira</taxon>
    </lineage>
</organism>
<dbReference type="CDD" id="cd22352">
    <property type="entry name" value="RecB_C-like"/>
    <property type="match status" value="1"/>
</dbReference>
<comment type="catalytic activity">
    <reaction evidence="14 15">
        <text>ATP + H2O = ADP + phosphate + H(+)</text>
        <dbReference type="Rhea" id="RHEA:13065"/>
        <dbReference type="ChEBI" id="CHEBI:15377"/>
        <dbReference type="ChEBI" id="CHEBI:15378"/>
        <dbReference type="ChEBI" id="CHEBI:30616"/>
        <dbReference type="ChEBI" id="CHEBI:43474"/>
        <dbReference type="ChEBI" id="CHEBI:456216"/>
        <dbReference type="EC" id="5.6.2.4"/>
    </reaction>
</comment>
<feature type="region of interest" description="Nuclease activity, interacts with RecD and RecA" evidence="15">
    <location>
        <begin position="958"/>
        <end position="1237"/>
    </location>
</feature>
<dbReference type="Pfam" id="PF13361">
    <property type="entry name" value="UvrD_C"/>
    <property type="match status" value="1"/>
</dbReference>
<evidence type="ECO:0000256" key="14">
    <source>
        <dbReference type="ARBA" id="ARBA00048988"/>
    </source>
</evidence>
<evidence type="ECO:0000256" key="10">
    <source>
        <dbReference type="ARBA" id="ARBA00023125"/>
    </source>
</evidence>
<feature type="region of interest" description="DNA-binding and helicase activity, interacts with RecC" evidence="15">
    <location>
        <begin position="1"/>
        <end position="958"/>
    </location>
</feature>
<dbReference type="GO" id="GO:0008854">
    <property type="term" value="F:exodeoxyribonuclease V activity"/>
    <property type="evidence" value="ECO:0007669"/>
    <property type="project" value="UniProtKB-EC"/>
</dbReference>
<protein>
    <recommendedName>
        <fullName evidence="15">RecBCD enzyme subunit RecB</fullName>
        <ecNumber evidence="15">3.1.11.5</ecNumber>
        <ecNumber evidence="15">5.6.2.4</ecNumber>
    </recommendedName>
    <alternativeName>
        <fullName evidence="15">DNA 3'-5' helicase subunit RecB</fullName>
    </alternativeName>
    <alternativeName>
        <fullName evidence="15">Exonuclease V subunit RecB</fullName>
        <shortName evidence="15">ExoV subunit RecB</shortName>
    </alternativeName>
    <alternativeName>
        <fullName evidence="15">Helicase/nuclease RecBCD subunit RecB</fullName>
    </alternativeName>
</protein>
<keyword evidence="8 15" id="KW-0067">ATP-binding</keyword>
<keyword evidence="10 15" id="KW-0238">DNA-binding</keyword>
<gene>
    <name evidence="15" type="primary">recB</name>
    <name evidence="20" type="ORF">LEP1GSC058_0950</name>
</gene>
<dbReference type="GO" id="GO:0003677">
    <property type="term" value="F:DNA binding"/>
    <property type="evidence" value="ECO:0007669"/>
    <property type="project" value="UniProtKB-UniRule"/>
</dbReference>
<dbReference type="STRING" id="1193011.LEP1GSC058_0950"/>
<feature type="domain" description="UvrD-like helicase C-terminal" evidence="19">
    <location>
        <begin position="509"/>
        <end position="790"/>
    </location>
</feature>
<evidence type="ECO:0000256" key="12">
    <source>
        <dbReference type="ARBA" id="ARBA00023235"/>
    </source>
</evidence>
<keyword evidence="2 15" id="KW-0479">Metal-binding</keyword>
<proteinExistence type="inferred from homology"/>
<evidence type="ECO:0000313" key="20">
    <source>
        <dbReference type="EMBL" id="EPG72502.1"/>
    </source>
</evidence>
<keyword evidence="6 15" id="KW-0347">Helicase</keyword>
<evidence type="ECO:0000256" key="9">
    <source>
        <dbReference type="ARBA" id="ARBA00022842"/>
    </source>
</evidence>
<dbReference type="InterPro" id="IPR027417">
    <property type="entry name" value="P-loop_NTPase"/>
</dbReference>
<dbReference type="GO" id="GO:0005524">
    <property type="term" value="F:ATP binding"/>
    <property type="evidence" value="ECO:0007669"/>
    <property type="project" value="UniProtKB-UniRule"/>
</dbReference>
<evidence type="ECO:0000256" key="15">
    <source>
        <dbReference type="HAMAP-Rule" id="MF_01485"/>
    </source>
</evidence>
<dbReference type="EC" id="3.1.11.5" evidence="15"/>
<keyword evidence="21" id="KW-1185">Reference proteome</keyword>
<dbReference type="Pfam" id="PF00580">
    <property type="entry name" value="UvrD-helicase"/>
    <property type="match status" value="1"/>
</dbReference>
<comment type="catalytic activity">
    <reaction evidence="13 15">
        <text>Couples ATP hydrolysis with the unwinding of duplex DNA by translocating in the 3'-5' direction.</text>
        <dbReference type="EC" id="5.6.2.4"/>
    </reaction>
</comment>
<feature type="binding site" evidence="15">
    <location>
        <position position="1129"/>
    </location>
    <ligand>
        <name>Mg(2+)</name>
        <dbReference type="ChEBI" id="CHEBI:18420"/>
    </ligand>
</feature>
<dbReference type="GO" id="GO:0000724">
    <property type="term" value="P:double-strand break repair via homologous recombination"/>
    <property type="evidence" value="ECO:0007669"/>
    <property type="project" value="UniProtKB-UniRule"/>
</dbReference>
<accession>S3VWK8</accession>
<keyword evidence="12 15" id="KW-0413">Isomerase</keyword>
<evidence type="ECO:0000256" key="17">
    <source>
        <dbReference type="SAM" id="MobiDB-lite"/>
    </source>
</evidence>
<evidence type="ECO:0000313" key="21">
    <source>
        <dbReference type="Proteomes" id="UP000014540"/>
    </source>
</evidence>
<evidence type="ECO:0000256" key="4">
    <source>
        <dbReference type="ARBA" id="ARBA00022763"/>
    </source>
</evidence>
<dbReference type="OrthoDB" id="9810135at2"/>
<dbReference type="InterPro" id="IPR000212">
    <property type="entry name" value="DNA_helicase_UvrD/REP"/>
</dbReference>
<evidence type="ECO:0000256" key="3">
    <source>
        <dbReference type="ARBA" id="ARBA00022741"/>
    </source>
</evidence>
<evidence type="ECO:0000256" key="7">
    <source>
        <dbReference type="ARBA" id="ARBA00022839"/>
    </source>
</evidence>
<evidence type="ECO:0000259" key="19">
    <source>
        <dbReference type="PROSITE" id="PS51217"/>
    </source>
</evidence>
<dbReference type="Gene3D" id="1.10.486.10">
    <property type="entry name" value="PCRA, domain 4"/>
    <property type="match status" value="1"/>
</dbReference>
<dbReference type="EC" id="5.6.2.4" evidence="15"/>
<dbReference type="Gene3D" id="3.90.320.10">
    <property type="match status" value="1"/>
</dbReference>
<evidence type="ECO:0000256" key="13">
    <source>
        <dbReference type="ARBA" id="ARBA00034617"/>
    </source>
</evidence>
<keyword evidence="3 15" id="KW-0547">Nucleotide-binding</keyword>
<feature type="region of interest" description="Disordered" evidence="17">
    <location>
        <begin position="919"/>
        <end position="941"/>
    </location>
</feature>
<evidence type="ECO:0000256" key="1">
    <source>
        <dbReference type="ARBA" id="ARBA00022722"/>
    </source>
</evidence>
<dbReference type="InterPro" id="IPR014017">
    <property type="entry name" value="DNA_helicase_UvrD-like_C"/>
</dbReference>
<keyword evidence="1 15" id="KW-0540">Nuclease</keyword>
<dbReference type="GO" id="GO:0043138">
    <property type="term" value="F:3'-5' DNA helicase activity"/>
    <property type="evidence" value="ECO:0007669"/>
    <property type="project" value="UniProtKB-UniRule"/>
</dbReference>
<comment type="domain">
    <text evidence="15">The N-terminal DNA-binding domain is a ssDNA-dependent ATPase and has ATP-dependent 3'-5' helicase function. This domain interacts with RecC.</text>
</comment>
<evidence type="ECO:0000256" key="8">
    <source>
        <dbReference type="ARBA" id="ARBA00022840"/>
    </source>
</evidence>
<keyword evidence="9 15" id="KW-0460">Magnesium</keyword>
<feature type="binding site" evidence="15">
    <location>
        <position position="1116"/>
    </location>
    <ligand>
        <name>Mg(2+)</name>
        <dbReference type="ChEBI" id="CHEBI:18420"/>
    </ligand>
</feature>
<keyword evidence="4 15" id="KW-0227">DNA damage</keyword>
<dbReference type="PROSITE" id="PS51217">
    <property type="entry name" value="UVRD_HELICASE_CTER"/>
    <property type="match status" value="1"/>
</dbReference>
<keyword evidence="7 15" id="KW-0269">Exonuclease</keyword>
<feature type="compositionally biased region" description="Basic and acidic residues" evidence="17">
    <location>
        <begin position="931"/>
        <end position="941"/>
    </location>
</feature>
<comment type="caution">
    <text evidence="20">The sequence shown here is derived from an EMBL/GenBank/DDBJ whole genome shotgun (WGS) entry which is preliminary data.</text>
</comment>
<dbReference type="InterPro" id="IPR014016">
    <property type="entry name" value="UvrD-like_ATP-bd"/>
</dbReference>
<evidence type="ECO:0000256" key="11">
    <source>
        <dbReference type="ARBA" id="ARBA00023204"/>
    </source>
</evidence>
<feature type="domain" description="UvrD-like helicase ATP-binding" evidence="18">
    <location>
        <begin position="5"/>
        <end position="485"/>
    </location>
</feature>
<dbReference type="PROSITE" id="PS51198">
    <property type="entry name" value="UVRD_HELICASE_ATP_BIND"/>
    <property type="match status" value="1"/>
</dbReference>
<dbReference type="EMBL" id="AKWZ02000011">
    <property type="protein sequence ID" value="EPG72502.1"/>
    <property type="molecule type" value="Genomic_DNA"/>
</dbReference>
<reference evidence="20" key="1">
    <citation type="submission" date="2013-04" db="EMBL/GenBank/DDBJ databases">
        <authorList>
            <person name="Harkins D.M."/>
            <person name="Durkin A.S."/>
            <person name="Selengut J.D."/>
            <person name="Sanka R."/>
            <person name="DePew J."/>
            <person name="Purushe J."/>
            <person name="Ahmed A."/>
            <person name="van der Linden H."/>
            <person name="Goris M.G.A."/>
            <person name="Hartskeerl R.A."/>
            <person name="Vinetz J.M."/>
            <person name="Sutton G.G."/>
            <person name="Nelson W.C."/>
            <person name="Fouts D.E."/>
        </authorList>
    </citation>
    <scope>NUCLEOTIDE SEQUENCE [LARGE SCALE GENOMIC DNA]</scope>
    <source>
        <strain evidence="20">BUT 6</strain>
    </source>
</reference>
<comment type="similarity">
    <text evidence="15">Belongs to the helicase family. UvrD subfamily.</text>
</comment>
<feature type="binding site" evidence="15">
    <location>
        <position position="1007"/>
    </location>
    <ligand>
        <name>Mg(2+)</name>
        <dbReference type="ChEBI" id="CHEBI:18420"/>
    </ligand>
</feature>
<dbReference type="PANTHER" id="PTHR11070:SF23">
    <property type="entry name" value="RECBCD ENZYME SUBUNIT RECB"/>
    <property type="match status" value="1"/>
</dbReference>
<dbReference type="GO" id="GO:0009338">
    <property type="term" value="C:exodeoxyribonuclease V complex"/>
    <property type="evidence" value="ECO:0007669"/>
    <property type="project" value="TreeGrafter"/>
</dbReference>
<dbReference type="SUPFAM" id="SSF52980">
    <property type="entry name" value="Restriction endonuclease-like"/>
    <property type="match status" value="1"/>
</dbReference>
<comment type="function">
    <text evidence="15">A helicase/nuclease that prepares dsDNA breaks (DSB) for recombinational DNA repair. Binds to DSBs and unwinds DNA via a highly rapid and processive ATP-dependent bidirectional helicase activity. Unwinds dsDNA until it encounters a Chi (crossover hotspot instigator) sequence from the 3' direction. Cuts ssDNA a few nucleotides 3' to the Chi site. The properties and activities of the enzyme are changed at Chi. The Chi-altered holoenzyme produces a long 3'-ssDNA overhang and facilitates RecA-binding to the ssDNA for homologous DNA recombination and repair. Holoenzyme degrades any linearized DNA that is unable to undergo homologous recombination. In the holoenzyme this subunit contributes ATPase, 3'-5' helicase, exonuclease activity and loads RecA onto ssDNA.</text>
</comment>
<dbReference type="PANTHER" id="PTHR11070">
    <property type="entry name" value="UVRD / RECB / PCRA DNA HELICASE FAMILY MEMBER"/>
    <property type="match status" value="1"/>
</dbReference>
<dbReference type="Proteomes" id="UP000014540">
    <property type="component" value="Unassembled WGS sequence"/>
</dbReference>
<evidence type="ECO:0000256" key="5">
    <source>
        <dbReference type="ARBA" id="ARBA00022801"/>
    </source>
</evidence>
<dbReference type="AlphaFoldDB" id="S3VWK8"/>
<dbReference type="InterPro" id="IPR011335">
    <property type="entry name" value="Restrct_endonuc-II-like"/>
</dbReference>
<comment type="catalytic activity">
    <reaction evidence="15">
        <text>Exonucleolytic cleavage (in the presence of ATP) in either 5'- to 3'- or 3'- to 5'-direction to yield 5'-phosphooligonucleotides.</text>
        <dbReference type="EC" id="3.1.11.5"/>
    </reaction>
</comment>
<dbReference type="GO" id="GO:0005829">
    <property type="term" value="C:cytosol"/>
    <property type="evidence" value="ECO:0007669"/>
    <property type="project" value="TreeGrafter"/>
</dbReference>
<comment type="miscellaneous">
    <text evidence="15">In the RecBCD complex, RecB has a slow 3'-5' helicase, an exonuclease activity and loads RecA onto ssDNA, RecD has a fast 5'-3' helicase activity, while RecC stimulates the ATPase and processivity of the RecB helicase and contributes to recognition of the Chi site.</text>
</comment>
<feature type="binding site" evidence="16">
    <location>
        <begin position="26"/>
        <end position="33"/>
    </location>
    <ligand>
        <name>ATP</name>
        <dbReference type="ChEBI" id="CHEBI:30616"/>
    </ligand>
</feature>
<name>S3VWK8_9LEPT</name>
<feature type="active site" description="For nuclease activity" evidence="15">
    <location>
        <position position="1129"/>
    </location>
</feature>
<evidence type="ECO:0000256" key="16">
    <source>
        <dbReference type="PROSITE-ProRule" id="PRU00560"/>
    </source>
</evidence>
<comment type="subunit">
    <text evidence="15">Heterotrimer of RecB, RecC and RecD. All subunits contribute to DNA-binding. Interacts with RecA.</text>
</comment>
<dbReference type="Gene3D" id="1.10.3170.10">
    <property type="entry name" value="Recbcd, chain B, domain 2"/>
    <property type="match status" value="1"/>
</dbReference>
<evidence type="ECO:0000259" key="18">
    <source>
        <dbReference type="PROSITE" id="PS51198"/>
    </source>
</evidence>
<dbReference type="InterPro" id="IPR004586">
    <property type="entry name" value="RecB"/>
</dbReference>
<dbReference type="Gene3D" id="3.40.50.300">
    <property type="entry name" value="P-loop containing nucleotide triphosphate hydrolases"/>
    <property type="match status" value="2"/>
</dbReference>
<dbReference type="InterPro" id="IPR011604">
    <property type="entry name" value="PDDEXK-like_dom_sf"/>
</dbReference>
<comment type="domain">
    <text evidence="15">The C-terminal domain has nuclease activity and interacts with RecD. It interacts with RecA, facilitating its loading onto ssDNA.</text>
</comment>
<dbReference type="GO" id="GO:0000287">
    <property type="term" value="F:magnesium ion binding"/>
    <property type="evidence" value="ECO:0007669"/>
    <property type="project" value="UniProtKB-UniRule"/>
</dbReference>
<evidence type="ECO:0000256" key="6">
    <source>
        <dbReference type="ARBA" id="ARBA00022806"/>
    </source>
</evidence>
<keyword evidence="11 15" id="KW-0234">DNA repair</keyword>
<keyword evidence="5 15" id="KW-0378">Hydrolase</keyword>
<dbReference type="SUPFAM" id="SSF52540">
    <property type="entry name" value="P-loop containing nucleoside triphosphate hydrolases"/>
    <property type="match status" value="1"/>
</dbReference>
<dbReference type="RefSeq" id="WP_016551071.1">
    <property type="nucleotide sequence ID" value="NZ_AKWZ02000011.1"/>
</dbReference>